<dbReference type="EMBL" id="BAABKO010000002">
    <property type="protein sequence ID" value="GAA4770758.1"/>
    <property type="molecule type" value="Genomic_DNA"/>
</dbReference>
<evidence type="ECO:0000256" key="3">
    <source>
        <dbReference type="SAM" id="SignalP"/>
    </source>
</evidence>
<feature type="compositionally biased region" description="Low complexity" evidence="1">
    <location>
        <begin position="335"/>
        <end position="345"/>
    </location>
</feature>
<keyword evidence="2" id="KW-0472">Membrane</keyword>
<keyword evidence="5" id="KW-1185">Reference proteome</keyword>
<feature type="compositionally biased region" description="Polar residues" evidence="1">
    <location>
        <begin position="314"/>
        <end position="328"/>
    </location>
</feature>
<dbReference type="Proteomes" id="UP001501645">
    <property type="component" value="Unassembled WGS sequence"/>
</dbReference>
<reference evidence="5" key="1">
    <citation type="journal article" date="2019" name="Int. J. Syst. Evol. Microbiol.">
        <title>The Global Catalogue of Microorganisms (GCM) 10K type strain sequencing project: providing services to taxonomists for standard genome sequencing and annotation.</title>
        <authorList>
            <consortium name="The Broad Institute Genomics Platform"/>
            <consortium name="The Broad Institute Genome Sequencing Center for Infectious Disease"/>
            <person name="Wu L."/>
            <person name="Ma J."/>
        </authorList>
    </citation>
    <scope>NUCLEOTIDE SEQUENCE [LARGE SCALE GENOMIC DNA]</scope>
    <source>
        <strain evidence="5">JCM 18537</strain>
    </source>
</reference>
<evidence type="ECO:0000313" key="5">
    <source>
        <dbReference type="Proteomes" id="UP001501645"/>
    </source>
</evidence>
<accession>A0ABP9A090</accession>
<evidence type="ECO:0000256" key="1">
    <source>
        <dbReference type="SAM" id="MobiDB-lite"/>
    </source>
</evidence>
<evidence type="ECO:0000313" key="4">
    <source>
        <dbReference type="EMBL" id="GAA4770758.1"/>
    </source>
</evidence>
<name>A0ABP9A090_9MICO</name>
<organism evidence="4 5">
    <name type="scientific">Microbacterium gilvum</name>
    <dbReference type="NCBI Taxonomy" id="1336204"/>
    <lineage>
        <taxon>Bacteria</taxon>
        <taxon>Bacillati</taxon>
        <taxon>Actinomycetota</taxon>
        <taxon>Actinomycetes</taxon>
        <taxon>Micrococcales</taxon>
        <taxon>Microbacteriaceae</taxon>
        <taxon>Microbacterium</taxon>
    </lineage>
</organism>
<feature type="transmembrane region" description="Helical" evidence="2">
    <location>
        <begin position="391"/>
        <end position="416"/>
    </location>
</feature>
<feature type="chain" id="PRO_5047280351" description="Htaa domain-containing protein" evidence="3">
    <location>
        <begin position="27"/>
        <end position="424"/>
    </location>
</feature>
<protein>
    <recommendedName>
        <fullName evidence="6">Htaa domain-containing protein</fullName>
    </recommendedName>
</protein>
<keyword evidence="2" id="KW-0812">Transmembrane</keyword>
<feature type="signal peptide" evidence="3">
    <location>
        <begin position="1"/>
        <end position="26"/>
    </location>
</feature>
<evidence type="ECO:0008006" key="6">
    <source>
        <dbReference type="Google" id="ProtNLM"/>
    </source>
</evidence>
<evidence type="ECO:0000256" key="2">
    <source>
        <dbReference type="SAM" id="Phobius"/>
    </source>
</evidence>
<keyword evidence="2" id="KW-1133">Transmembrane helix</keyword>
<comment type="caution">
    <text evidence="4">The sequence shown here is derived from an EMBL/GenBank/DDBJ whole genome shotgun (WGS) entry which is preliminary data.</text>
</comment>
<gene>
    <name evidence="4" type="ORF">GCM10023351_13250</name>
</gene>
<feature type="region of interest" description="Disordered" evidence="1">
    <location>
        <begin position="311"/>
        <end position="345"/>
    </location>
</feature>
<proteinExistence type="predicted"/>
<dbReference type="RefSeq" id="WP_345437307.1">
    <property type="nucleotide sequence ID" value="NZ_BAABKO010000002.1"/>
</dbReference>
<sequence>MRAVAAAGIVLGLLVAPLAGIAAASAEDGDGSDLTVTIPDAASGGGHAGEGEIANAELRWGVSDEANSGAFAGGCNFLSAGVAGDAGGAREWTAADGFYASESGNVSIVKATSTGGWAPATWETKCLDRDGVPVSSTSLTSRSESQVIVSGGVGEASAEGVEIQWTGSFTVAFYGGMSYWSASDPRLVMDADGDGVVTADLSGFASSRDDMSKWAPISADDVVIAEIRGAELSSGGFAEVPVYVGVEAAIDGQAAKTLDNAEYWGAFPATFLQFQERLGQAGYWMTTNGQRDSVKPPTTLYVSYDAAVPVSSDPPAQSPAQGTGQVLQPSLGARTTTAAPAAPTAAAPVTTTTAAAAAAPTAATASLVRTDGTGLIPDAGDWFSRFSLPGLVAMLAGLVAALAAMHLAGIPILPWMRPHPRLVR</sequence>
<keyword evidence="3" id="KW-0732">Signal</keyword>